<gene>
    <name evidence="1" type="ORF">GNE12_05635</name>
</gene>
<evidence type="ECO:0000313" key="2">
    <source>
        <dbReference type="Proteomes" id="UP000570851"/>
    </source>
</evidence>
<dbReference type="EMBL" id="JACKZP010000013">
    <property type="protein sequence ID" value="MBC1301394.1"/>
    <property type="molecule type" value="Genomic_DNA"/>
</dbReference>
<dbReference type="RefSeq" id="WP_153228348.1">
    <property type="nucleotide sequence ID" value="NZ_JACKZP010000013.1"/>
</dbReference>
<accession>A0ABR6S4T2</accession>
<reference evidence="1 2" key="1">
    <citation type="submission" date="2019-11" db="EMBL/GenBank/DDBJ databases">
        <title>Comparison of genomes from free-living endosymbiotic cyanobacteria isolated from Azolla.</title>
        <authorList>
            <person name="Thiel T."/>
            <person name="Pratte B."/>
        </authorList>
    </citation>
    <scope>NUCLEOTIDE SEQUENCE [LARGE SCALE GENOMIC DNA]</scope>
    <source>
        <strain evidence="1 2">N2B</strain>
    </source>
</reference>
<sequence>MIDEKIDKYEKNIVWLVAQEKTQQNLHAQNPECTPYKCIIGTEIQPRYLKH</sequence>
<dbReference type="Proteomes" id="UP000570851">
    <property type="component" value="Unassembled WGS sequence"/>
</dbReference>
<dbReference type="GeneID" id="58726797"/>
<protein>
    <submittedName>
        <fullName evidence="1">Uncharacterized protein</fullName>
    </submittedName>
</protein>
<name>A0ABR6S4T2_ANAVA</name>
<comment type="caution">
    <text evidence="1">The sequence shown here is derived from an EMBL/GenBank/DDBJ whole genome shotgun (WGS) entry which is preliminary data.</text>
</comment>
<keyword evidence="2" id="KW-1185">Reference proteome</keyword>
<organism evidence="1 2">
    <name type="scientific">Trichormus variabilis N2B</name>
    <dbReference type="NCBI Taxonomy" id="2681315"/>
    <lineage>
        <taxon>Bacteria</taxon>
        <taxon>Bacillati</taxon>
        <taxon>Cyanobacteriota</taxon>
        <taxon>Cyanophyceae</taxon>
        <taxon>Nostocales</taxon>
        <taxon>Nostocaceae</taxon>
        <taxon>Trichormus</taxon>
    </lineage>
</organism>
<evidence type="ECO:0000313" key="1">
    <source>
        <dbReference type="EMBL" id="MBC1301394.1"/>
    </source>
</evidence>
<proteinExistence type="predicted"/>